<organism evidence="2 3">
    <name type="scientific">Nonomuraea maheshkhaliensis</name>
    <dbReference type="NCBI Taxonomy" id="419590"/>
    <lineage>
        <taxon>Bacteria</taxon>
        <taxon>Bacillati</taxon>
        <taxon>Actinomycetota</taxon>
        <taxon>Actinomycetes</taxon>
        <taxon>Streptosporangiales</taxon>
        <taxon>Streptosporangiaceae</taxon>
        <taxon>Nonomuraea</taxon>
    </lineage>
</organism>
<comment type="caution">
    <text evidence="2">The sequence shown here is derived from an EMBL/GenBank/DDBJ whole genome shotgun (WGS) entry which is preliminary data.</text>
</comment>
<dbReference type="Proteomes" id="UP001500064">
    <property type="component" value="Unassembled WGS sequence"/>
</dbReference>
<evidence type="ECO:0000313" key="3">
    <source>
        <dbReference type="Proteomes" id="UP001500064"/>
    </source>
</evidence>
<reference evidence="2 3" key="1">
    <citation type="journal article" date="2019" name="Int. J. Syst. Evol. Microbiol.">
        <title>The Global Catalogue of Microorganisms (GCM) 10K type strain sequencing project: providing services to taxonomists for standard genome sequencing and annotation.</title>
        <authorList>
            <consortium name="The Broad Institute Genomics Platform"/>
            <consortium name="The Broad Institute Genome Sequencing Center for Infectious Disease"/>
            <person name="Wu L."/>
            <person name="Ma J."/>
        </authorList>
    </citation>
    <scope>NUCLEOTIDE SEQUENCE [LARGE SCALE GENOMIC DNA]</scope>
    <source>
        <strain evidence="2 3">JCM 13929</strain>
    </source>
</reference>
<accession>A0ABN2HV26</accession>
<dbReference type="RefSeq" id="WP_346115053.1">
    <property type="nucleotide sequence ID" value="NZ_BAAAMU010000197.1"/>
</dbReference>
<evidence type="ECO:0000256" key="1">
    <source>
        <dbReference type="SAM" id="Phobius"/>
    </source>
</evidence>
<feature type="transmembrane region" description="Helical" evidence="1">
    <location>
        <begin position="268"/>
        <end position="290"/>
    </location>
</feature>
<keyword evidence="1" id="KW-0472">Membrane</keyword>
<evidence type="ECO:0000313" key="2">
    <source>
        <dbReference type="EMBL" id="GAA1694038.1"/>
    </source>
</evidence>
<sequence length="305" mass="34307">MTDGNISPRSYDIASLDAYVEKAENATDYAYARELARDLTYYSGIAANIEIDLFRAANSAPEALKQLLSRSILLARALRCTVERSLPLELNTDLALCLERAASFAYFVAQSLSLAMRNVPPFHLGAGRDSARRMSRNLEASLRLVRALTADVDASARLEWSPLAALAQQLIMLQALLLPATSRNRYMEELEAELYFLTKIHAGRFIPLIYAFRQFGRVVQLRFAVRTGISPMRRISVFLHWVLSSNLRTWSAIGPLLAFSFINVYTRQGWGSTVVALPAIAAFYAGVKWIRNRWDIETKRKSPPE</sequence>
<keyword evidence="3" id="KW-1185">Reference proteome</keyword>
<proteinExistence type="predicted"/>
<name>A0ABN2HV26_9ACTN</name>
<keyword evidence="1" id="KW-1133">Transmembrane helix</keyword>
<gene>
    <name evidence="2" type="ORF">GCM10009733_107310</name>
</gene>
<dbReference type="EMBL" id="BAAAMU010000197">
    <property type="protein sequence ID" value="GAA1694038.1"/>
    <property type="molecule type" value="Genomic_DNA"/>
</dbReference>
<keyword evidence="1" id="KW-0812">Transmembrane</keyword>
<protein>
    <submittedName>
        <fullName evidence="2">Uncharacterized protein</fullName>
    </submittedName>
</protein>